<dbReference type="EMBL" id="CP016094">
    <property type="protein sequence ID" value="AOS43254.1"/>
    <property type="molecule type" value="Genomic_DNA"/>
</dbReference>
<sequence length="203" mass="22127">MIPLLPFFLSRHVLPATILILVPLSVGPITARATATPAILDTYSNDKQNAHGVDRLLFDDKGAGGQSHATQKSADGILQVEGELIPGRGAPAFISLVSLLTPDAKPQDLTGYEGVRLRVKNTKGLLSVQVASTEVQNFDYHTSTPIAAIRGEFQEVRLPFKAMKRAWSEQTVLNLNTITSINLVSFAMARETFSYEVDEIGFY</sequence>
<dbReference type="STRING" id="1838286.Verru16b_00297"/>
<accession>A0A1D8AR08</accession>
<dbReference type="InterPro" id="IPR013857">
    <property type="entry name" value="NADH-UbQ_OxRdtase-assoc_prot30"/>
</dbReference>
<evidence type="ECO:0000259" key="1">
    <source>
        <dbReference type="Pfam" id="PF08547"/>
    </source>
</evidence>
<dbReference type="AlphaFoldDB" id="A0A1D8AR08"/>
<dbReference type="Pfam" id="PF08547">
    <property type="entry name" value="CIA30"/>
    <property type="match status" value="1"/>
</dbReference>
<reference evidence="2 3" key="1">
    <citation type="submission" date="2016-06" db="EMBL/GenBank/DDBJ databases">
        <title>Three novel species with peptidoglycan cell walls form the new genus Lacunisphaera gen. nov. in the family Opitutaceae of the verrucomicrobial subdivision 4.</title>
        <authorList>
            <person name="Rast P."/>
            <person name="Gloeckner I."/>
            <person name="Jogler M."/>
            <person name="Boedeker C."/>
            <person name="Jeske O."/>
            <person name="Wiegand S."/>
            <person name="Reinhardt R."/>
            <person name="Schumann P."/>
            <person name="Rohde M."/>
            <person name="Spring S."/>
            <person name="Gloeckner F.O."/>
            <person name="Jogler C."/>
        </authorList>
    </citation>
    <scope>NUCLEOTIDE SEQUENCE [LARGE SCALE GENOMIC DNA]</scope>
    <source>
        <strain evidence="2 3">IG16b</strain>
    </source>
</reference>
<evidence type="ECO:0000313" key="2">
    <source>
        <dbReference type="EMBL" id="AOS43254.1"/>
    </source>
</evidence>
<evidence type="ECO:0000313" key="3">
    <source>
        <dbReference type="Proteomes" id="UP000095228"/>
    </source>
</evidence>
<organism evidence="2 3">
    <name type="scientific">Lacunisphaera limnophila</name>
    <dbReference type="NCBI Taxonomy" id="1838286"/>
    <lineage>
        <taxon>Bacteria</taxon>
        <taxon>Pseudomonadati</taxon>
        <taxon>Verrucomicrobiota</taxon>
        <taxon>Opitutia</taxon>
        <taxon>Opitutales</taxon>
        <taxon>Opitutaceae</taxon>
        <taxon>Lacunisphaera</taxon>
    </lineage>
</organism>
<dbReference type="OrthoDB" id="5702921at2"/>
<dbReference type="KEGG" id="obg:Verru16b_00297"/>
<dbReference type="RefSeq" id="WP_157772111.1">
    <property type="nucleotide sequence ID" value="NZ_CP016094.1"/>
</dbReference>
<feature type="domain" description="NADH:ubiquinone oxidoreductase intermediate-associated protein 30" evidence="1">
    <location>
        <begin position="57"/>
        <end position="193"/>
    </location>
</feature>
<dbReference type="Proteomes" id="UP000095228">
    <property type="component" value="Chromosome"/>
</dbReference>
<dbReference type="InterPro" id="IPR008979">
    <property type="entry name" value="Galactose-bd-like_sf"/>
</dbReference>
<name>A0A1D8AR08_9BACT</name>
<dbReference type="SUPFAM" id="SSF49785">
    <property type="entry name" value="Galactose-binding domain-like"/>
    <property type="match status" value="1"/>
</dbReference>
<proteinExistence type="predicted"/>
<keyword evidence="3" id="KW-1185">Reference proteome</keyword>
<protein>
    <submittedName>
        <fullName evidence="2">Complex I intermediate-associated protein 30 (CIA30)</fullName>
    </submittedName>
</protein>
<gene>
    <name evidence="2" type="ORF">Verru16b_00297</name>
</gene>